<dbReference type="CTD" id="348180"/>
<evidence type="ECO:0000256" key="2">
    <source>
        <dbReference type="ARBA" id="ARBA00022694"/>
    </source>
</evidence>
<keyword evidence="2 3" id="KW-0819">tRNA processing</keyword>
<dbReference type="GO" id="GO:0005829">
    <property type="term" value="C:cytosol"/>
    <property type="evidence" value="ECO:0007669"/>
    <property type="project" value="TreeGrafter"/>
</dbReference>
<name>A0A1S3DUI6_DIACI</name>
<dbReference type="InterPro" id="IPR014729">
    <property type="entry name" value="Rossmann-like_a/b/a_fold"/>
</dbReference>
<dbReference type="GO" id="GO:0016779">
    <property type="term" value="F:nucleotidyltransferase activity"/>
    <property type="evidence" value="ECO:0007669"/>
    <property type="project" value="UniProtKB-UniRule"/>
</dbReference>
<comment type="subcellular location">
    <subcellularLocation>
        <location evidence="3">Cytoplasm</location>
    </subcellularLocation>
</comment>
<sequence length="486" mass="54016">MCSNNSGCGTNEDLIPEEEKLEIKADKLCPRCNTNNGEVVLRLKDIYCKACLLQYLNHKFRAALGKSKMMRPQDKVLVAFSGSHSSMALLHLLQEGMQLSSHKRILFSVCAIYIDDGSISQVSISERKANNAQIATAMKYFDSYFTCLEQALEPDNMKLYTDVAELPLEQFAKDSEINKMFQTVTTLSSRQYLLQTLRQNLLLQAAKKLNCTKIFTAETQTDLATKIIANISLGKGAHVPLDVGFSDDRTGDIITLRPLRDFSSKEVIYYNIFNDLSPVHVPSLATLADPLASLQKAAESFVTDLQTNFPSTVSTVFRTADKLSLDLTSMNVNNTCLLCKAPLDTRADLASSSMGATRFSRYVSNATREQLSHVIISSESPDHASKVTTDVNQTVGSQDIPEKSVNGSEDIPNQIVNGMQYTPNEKVSRTEDNEGPDNLQRSLCYACQYVVKDMTSDKDIGEGILKKCLQEKSLNEMEDQIRDFLL</sequence>
<feature type="region of interest" description="Disordered" evidence="4">
    <location>
        <begin position="397"/>
        <end position="436"/>
    </location>
</feature>
<dbReference type="GO" id="GO:0032447">
    <property type="term" value="P:protein urmylation"/>
    <property type="evidence" value="ECO:0007669"/>
    <property type="project" value="UniProtKB-UniRule"/>
</dbReference>
<comment type="pathway">
    <text evidence="3">tRNA modification; 5-methoxycarbonylmethyl-2-thiouridine-tRNA biosynthesis.</text>
</comment>
<dbReference type="GeneID" id="103524509"/>
<dbReference type="STRING" id="121845.A0A1S3DUI6"/>
<dbReference type="GO" id="GO:0000049">
    <property type="term" value="F:tRNA binding"/>
    <property type="evidence" value="ECO:0007669"/>
    <property type="project" value="InterPro"/>
</dbReference>
<dbReference type="GO" id="GO:0016783">
    <property type="term" value="F:sulfurtransferase activity"/>
    <property type="evidence" value="ECO:0007669"/>
    <property type="project" value="TreeGrafter"/>
</dbReference>
<dbReference type="Proteomes" id="UP000079169">
    <property type="component" value="Unplaced"/>
</dbReference>
<comment type="similarity">
    <text evidence="3">Belongs to the CTU2/NCS2 family.</text>
</comment>
<proteinExistence type="inferred from homology"/>
<accession>A0A1S3DUI6</accession>
<dbReference type="UniPathway" id="UPA00988"/>
<dbReference type="PANTHER" id="PTHR20882:SF14">
    <property type="entry name" value="CYTOPLASMIC TRNA 2-THIOLATION PROTEIN 2"/>
    <property type="match status" value="1"/>
</dbReference>
<evidence type="ECO:0000313" key="6">
    <source>
        <dbReference type="RefSeq" id="XP_008487744.1"/>
    </source>
</evidence>
<evidence type="ECO:0000256" key="4">
    <source>
        <dbReference type="SAM" id="MobiDB-lite"/>
    </source>
</evidence>
<feature type="compositionally biased region" description="Polar residues" evidence="4">
    <location>
        <begin position="414"/>
        <end position="425"/>
    </location>
</feature>
<dbReference type="InterPro" id="IPR019407">
    <property type="entry name" value="CTU2"/>
</dbReference>
<protein>
    <recommendedName>
        <fullName evidence="3">Cytoplasmic tRNA 2-thiolation protein 2</fullName>
    </recommendedName>
</protein>
<evidence type="ECO:0000313" key="5">
    <source>
        <dbReference type="Proteomes" id="UP000079169"/>
    </source>
</evidence>
<dbReference type="PaxDb" id="121845-A0A1S3DUI6"/>
<dbReference type="Pfam" id="PF10288">
    <property type="entry name" value="CTU2"/>
    <property type="match status" value="1"/>
</dbReference>
<dbReference type="Gene3D" id="3.40.50.620">
    <property type="entry name" value="HUPs"/>
    <property type="match status" value="1"/>
</dbReference>
<gene>
    <name evidence="6" type="primary">LOC103524509</name>
</gene>
<evidence type="ECO:0000256" key="1">
    <source>
        <dbReference type="ARBA" id="ARBA00022490"/>
    </source>
</evidence>
<dbReference type="SUPFAM" id="SSF52402">
    <property type="entry name" value="Adenine nucleotide alpha hydrolases-like"/>
    <property type="match status" value="1"/>
</dbReference>
<dbReference type="RefSeq" id="XP_008487744.1">
    <property type="nucleotide sequence ID" value="XM_008489522.3"/>
</dbReference>
<dbReference type="GO" id="GO:0002143">
    <property type="term" value="P:tRNA wobble position uridine thiolation"/>
    <property type="evidence" value="ECO:0007669"/>
    <property type="project" value="TreeGrafter"/>
</dbReference>
<organism evidence="5 6">
    <name type="scientific">Diaphorina citri</name>
    <name type="common">Asian citrus psyllid</name>
    <dbReference type="NCBI Taxonomy" id="121845"/>
    <lineage>
        <taxon>Eukaryota</taxon>
        <taxon>Metazoa</taxon>
        <taxon>Ecdysozoa</taxon>
        <taxon>Arthropoda</taxon>
        <taxon>Hexapoda</taxon>
        <taxon>Insecta</taxon>
        <taxon>Pterygota</taxon>
        <taxon>Neoptera</taxon>
        <taxon>Paraneoptera</taxon>
        <taxon>Hemiptera</taxon>
        <taxon>Sternorrhyncha</taxon>
        <taxon>Psylloidea</taxon>
        <taxon>Psyllidae</taxon>
        <taxon>Diaphorininae</taxon>
        <taxon>Diaphorina</taxon>
    </lineage>
</organism>
<dbReference type="HAMAP" id="MF_03054">
    <property type="entry name" value="CTU2"/>
    <property type="match status" value="1"/>
</dbReference>
<dbReference type="PANTHER" id="PTHR20882">
    <property type="entry name" value="CYTOPLASMIC TRNA 2-THIOLATION PROTEIN 2"/>
    <property type="match status" value="1"/>
</dbReference>
<dbReference type="KEGG" id="dci:103524509"/>
<dbReference type="OMA" id="KQRKQMM"/>
<dbReference type="AlphaFoldDB" id="A0A1S3DUI6"/>
<keyword evidence="5" id="KW-1185">Reference proteome</keyword>
<keyword evidence="1 3" id="KW-0963">Cytoplasm</keyword>
<reference evidence="6" key="1">
    <citation type="submission" date="2025-08" db="UniProtKB">
        <authorList>
            <consortium name="RefSeq"/>
        </authorList>
    </citation>
    <scope>IDENTIFICATION</scope>
</reference>
<evidence type="ECO:0000256" key="3">
    <source>
        <dbReference type="HAMAP-Rule" id="MF_03054"/>
    </source>
</evidence>
<comment type="function">
    <text evidence="3">Plays a central role in 2-thiolation of mcm(5)S(2)U at tRNA wobble positions of tRNA(Lys), tRNA(Glu) and tRNA(Gln). May act by forming a heterodimer with NCS6/CTU1 that ligates sulfur from thiocarboxylated URM1 onto the uridine of tRNAs at wobble position.</text>
</comment>